<dbReference type="EMBL" id="JBJQOH010000004">
    <property type="protein sequence ID" value="KAL3689523.1"/>
    <property type="molecule type" value="Genomic_DNA"/>
</dbReference>
<dbReference type="Gene3D" id="2.100.10.30">
    <property type="entry name" value="Jacalin-like lectin domain"/>
    <property type="match status" value="1"/>
</dbReference>
<evidence type="ECO:0000313" key="5">
    <source>
        <dbReference type="Proteomes" id="UP001633002"/>
    </source>
</evidence>
<feature type="chain" id="PRO_5044858316" description="Jacalin-type lectin domain-containing protein" evidence="2">
    <location>
        <begin position="26"/>
        <end position="235"/>
    </location>
</feature>
<sequence length="235" mass="26476">MSVCITSVSAASLDLLFILQNLVLDAKMGKREHQEARKSEPGARKSENNLCSMKKETPVMQTEVVEDKEPIRPRNKGKRPALIPNDKHATRRGLQYRFDRSNVEVGMSSHLHTTPDPYFRPSVIGGDGGAEFSCFAETDGKTLHEIEVWAGRYCLKAISVRLTNDTTPTTFGSTKRSQWADDKVSELSYKKFTFNPGERITSLSIWSNGPFAGLRLCLRGEERKDDFTMILVQYL</sequence>
<feature type="domain" description="Jacalin-type lectin" evidence="3">
    <location>
        <begin position="124"/>
        <end position="207"/>
    </location>
</feature>
<gene>
    <name evidence="4" type="ORF">R1sor_015832</name>
</gene>
<proteinExistence type="predicted"/>
<dbReference type="Proteomes" id="UP001633002">
    <property type="component" value="Unassembled WGS sequence"/>
</dbReference>
<name>A0ABD3HDA9_9MARC</name>
<dbReference type="AlphaFoldDB" id="A0ABD3HDA9"/>
<feature type="region of interest" description="Disordered" evidence="1">
    <location>
        <begin position="33"/>
        <end position="84"/>
    </location>
</feature>
<reference evidence="4 5" key="1">
    <citation type="submission" date="2024-09" db="EMBL/GenBank/DDBJ databases">
        <title>Chromosome-scale assembly of Riccia sorocarpa.</title>
        <authorList>
            <person name="Paukszto L."/>
        </authorList>
    </citation>
    <scope>NUCLEOTIDE SEQUENCE [LARGE SCALE GENOMIC DNA]</scope>
    <source>
        <strain evidence="4">LP-2024</strain>
        <tissue evidence="4">Aerial parts of the thallus</tissue>
    </source>
</reference>
<evidence type="ECO:0000259" key="3">
    <source>
        <dbReference type="Pfam" id="PF01419"/>
    </source>
</evidence>
<accession>A0ABD3HDA9</accession>
<keyword evidence="5" id="KW-1185">Reference proteome</keyword>
<keyword evidence="2" id="KW-0732">Signal</keyword>
<comment type="caution">
    <text evidence="4">The sequence shown here is derived from an EMBL/GenBank/DDBJ whole genome shotgun (WGS) entry which is preliminary data.</text>
</comment>
<dbReference type="InterPro" id="IPR001229">
    <property type="entry name" value="Jacalin-like_lectin_dom"/>
</dbReference>
<dbReference type="InterPro" id="IPR036404">
    <property type="entry name" value="Jacalin-like_lectin_dom_sf"/>
</dbReference>
<dbReference type="SUPFAM" id="SSF51101">
    <property type="entry name" value="Mannose-binding lectins"/>
    <property type="match status" value="1"/>
</dbReference>
<organism evidence="4 5">
    <name type="scientific">Riccia sorocarpa</name>
    <dbReference type="NCBI Taxonomy" id="122646"/>
    <lineage>
        <taxon>Eukaryota</taxon>
        <taxon>Viridiplantae</taxon>
        <taxon>Streptophyta</taxon>
        <taxon>Embryophyta</taxon>
        <taxon>Marchantiophyta</taxon>
        <taxon>Marchantiopsida</taxon>
        <taxon>Marchantiidae</taxon>
        <taxon>Marchantiales</taxon>
        <taxon>Ricciaceae</taxon>
        <taxon>Riccia</taxon>
    </lineage>
</organism>
<dbReference type="Pfam" id="PF01419">
    <property type="entry name" value="Jacalin"/>
    <property type="match status" value="1"/>
</dbReference>
<feature type="signal peptide" evidence="2">
    <location>
        <begin position="1"/>
        <end position="25"/>
    </location>
</feature>
<evidence type="ECO:0000256" key="1">
    <source>
        <dbReference type="SAM" id="MobiDB-lite"/>
    </source>
</evidence>
<evidence type="ECO:0000313" key="4">
    <source>
        <dbReference type="EMBL" id="KAL3689523.1"/>
    </source>
</evidence>
<protein>
    <recommendedName>
        <fullName evidence="3">Jacalin-type lectin domain-containing protein</fullName>
    </recommendedName>
</protein>
<feature type="compositionally biased region" description="Basic and acidic residues" evidence="1">
    <location>
        <begin position="33"/>
        <end position="57"/>
    </location>
</feature>
<evidence type="ECO:0000256" key="2">
    <source>
        <dbReference type="SAM" id="SignalP"/>
    </source>
</evidence>